<dbReference type="Proteomes" id="UP001221898">
    <property type="component" value="Unassembled WGS sequence"/>
</dbReference>
<organism evidence="1 2">
    <name type="scientific">Aldrovandia affinis</name>
    <dbReference type="NCBI Taxonomy" id="143900"/>
    <lineage>
        <taxon>Eukaryota</taxon>
        <taxon>Metazoa</taxon>
        <taxon>Chordata</taxon>
        <taxon>Craniata</taxon>
        <taxon>Vertebrata</taxon>
        <taxon>Euteleostomi</taxon>
        <taxon>Actinopterygii</taxon>
        <taxon>Neopterygii</taxon>
        <taxon>Teleostei</taxon>
        <taxon>Notacanthiformes</taxon>
        <taxon>Halosauridae</taxon>
        <taxon>Aldrovandia</taxon>
    </lineage>
</organism>
<reference evidence="1" key="1">
    <citation type="journal article" date="2023" name="Science">
        <title>Genome structures resolve the early diversification of teleost fishes.</title>
        <authorList>
            <person name="Parey E."/>
            <person name="Louis A."/>
            <person name="Montfort J."/>
            <person name="Bouchez O."/>
            <person name="Roques C."/>
            <person name="Iampietro C."/>
            <person name="Lluch J."/>
            <person name="Castinel A."/>
            <person name="Donnadieu C."/>
            <person name="Desvignes T."/>
            <person name="Floi Bucao C."/>
            <person name="Jouanno E."/>
            <person name="Wen M."/>
            <person name="Mejri S."/>
            <person name="Dirks R."/>
            <person name="Jansen H."/>
            <person name="Henkel C."/>
            <person name="Chen W.J."/>
            <person name="Zahm M."/>
            <person name="Cabau C."/>
            <person name="Klopp C."/>
            <person name="Thompson A.W."/>
            <person name="Robinson-Rechavi M."/>
            <person name="Braasch I."/>
            <person name="Lecointre G."/>
            <person name="Bobe J."/>
            <person name="Postlethwait J.H."/>
            <person name="Berthelot C."/>
            <person name="Roest Crollius H."/>
            <person name="Guiguen Y."/>
        </authorList>
    </citation>
    <scope>NUCLEOTIDE SEQUENCE</scope>
    <source>
        <strain evidence="1">NC1722</strain>
    </source>
</reference>
<keyword evidence="2" id="KW-1185">Reference proteome</keyword>
<dbReference type="AlphaFoldDB" id="A0AAD7S8Y9"/>
<protein>
    <submittedName>
        <fullName evidence="1">Uncharacterized protein</fullName>
    </submittedName>
</protein>
<evidence type="ECO:0000313" key="2">
    <source>
        <dbReference type="Proteomes" id="UP001221898"/>
    </source>
</evidence>
<proteinExistence type="predicted"/>
<accession>A0AAD7S8Y9</accession>
<comment type="caution">
    <text evidence="1">The sequence shown here is derived from an EMBL/GenBank/DDBJ whole genome shotgun (WGS) entry which is preliminary data.</text>
</comment>
<dbReference type="EMBL" id="JAINUG010000092">
    <property type="protein sequence ID" value="KAJ8398139.1"/>
    <property type="molecule type" value="Genomic_DNA"/>
</dbReference>
<evidence type="ECO:0000313" key="1">
    <source>
        <dbReference type="EMBL" id="KAJ8398139.1"/>
    </source>
</evidence>
<sequence>MSPSEEKSSKGFWEKGEFQPGVRQGALAGTQEVYGISQEGGGTFLRALEWLLANTFLSCSRFIPLTQKENPCPSPRPFKGSMAVKEVLTQVLLCCAVFRQPFRDWLREDDLPCRTLRVVGTAPFDLASRGTLKEACERPDCGETQVPECSGLPGQLAFLDSLGLP</sequence>
<name>A0AAD7S8Y9_9TELE</name>
<gene>
    <name evidence="1" type="ORF">AAFF_G00429830</name>
</gene>